<dbReference type="EMBL" id="BMJV01000006">
    <property type="protein sequence ID" value="GGG78651.1"/>
    <property type="molecule type" value="Genomic_DNA"/>
</dbReference>
<reference evidence="2" key="2">
    <citation type="submission" date="2020-09" db="EMBL/GenBank/DDBJ databases">
        <authorList>
            <person name="Sun Q."/>
            <person name="Zhou Y."/>
        </authorList>
    </citation>
    <scope>NUCLEOTIDE SEQUENCE</scope>
    <source>
        <strain evidence="2">CGMCC 1.15762</strain>
    </source>
</reference>
<evidence type="ECO:0000313" key="2">
    <source>
        <dbReference type="EMBL" id="GGG78651.1"/>
    </source>
</evidence>
<protein>
    <submittedName>
        <fullName evidence="2">Uncharacterized protein</fullName>
    </submittedName>
</protein>
<proteinExistence type="predicted"/>
<comment type="caution">
    <text evidence="2">The sequence shown here is derived from an EMBL/GenBank/DDBJ whole genome shotgun (WGS) entry which is preliminary data.</text>
</comment>
<name>A0A8J3EH89_9RHOB</name>
<organism evidence="2 3">
    <name type="scientific">Salipiger pallidus</name>
    <dbReference type="NCBI Taxonomy" id="1775170"/>
    <lineage>
        <taxon>Bacteria</taxon>
        <taxon>Pseudomonadati</taxon>
        <taxon>Pseudomonadota</taxon>
        <taxon>Alphaproteobacteria</taxon>
        <taxon>Rhodobacterales</taxon>
        <taxon>Roseobacteraceae</taxon>
        <taxon>Salipiger</taxon>
    </lineage>
</organism>
<gene>
    <name evidence="2" type="ORF">GCM10011415_29590</name>
</gene>
<dbReference type="Proteomes" id="UP000617145">
    <property type="component" value="Unassembled WGS sequence"/>
</dbReference>
<dbReference type="RefSeq" id="WP_188791005.1">
    <property type="nucleotide sequence ID" value="NZ_BMJV01000006.1"/>
</dbReference>
<feature type="region of interest" description="Disordered" evidence="1">
    <location>
        <begin position="152"/>
        <end position="176"/>
    </location>
</feature>
<sequence>MRKTFLFLSSLIVLPIDSRAAEVRFRSGEHDTFTRLAFDLDGETTWSVSRIEENNFLIKFNSAPQDFDFSSFRKKLNAGRVGDVSVLLGNTAVSIDLNCNCDIDSSLSNARMGVIDIKEKSTEITNMPDAEIDTTEEITTEKTSVPPEIIHSEKLDPSYTPPRFGSQRGALDPTYEPTPQFRPVQYAIPQPDETQELPLDQLAPSLFGGILAEQLAEAATKGLLDPTIQFQASTLEGLQISEKSEIKGQKVTNQAAQEDFLHSNVASQLDTSVGKSLIRFGEDFCEKDDNLSVSEWGGENAINDLIPQLRADLFSEFDRLDEATLLRLVKAYIHVGFGMEARALMEMLSGGPDPVLSALAMIVDGQPDRAGVFVGQAHCPGHAAMWALAGSTELPEGTTINSASVRRSFDQIPLDLRLQLGPKLATRLAEEGRINEARTLLSQLARATGDETQNMRYVSALIDGLEGQEKQAENTLNGIARSASEYSPEAITAAIDIATKQGQGVDQRVADLSTSYSVDYRDTEIGADLWLSSIRASSLNGKYETALKHLTNDDRHPSDIKRQAASDLVKLLLKDENDQAFLQVIFNHEEIFHDFSSTENALGVARRLLALGLADQAEKWLHFEGVDRNNRDVKLLLSEIYLTKGEPEMALVRASGLRGDDALKLRAEAYQLMGNFNSAGLLWDELGDVERKTAADWLSGNWQTLTNDESVRGEFSRLAQEELPNISENFPSIDISNTLSSSSRDAINSLRSLLNSRLELRE</sequence>
<dbReference type="AlphaFoldDB" id="A0A8J3EH89"/>
<evidence type="ECO:0000313" key="3">
    <source>
        <dbReference type="Proteomes" id="UP000617145"/>
    </source>
</evidence>
<accession>A0A8J3EH89</accession>
<reference evidence="2" key="1">
    <citation type="journal article" date="2014" name="Int. J. Syst. Evol. Microbiol.">
        <title>Complete genome sequence of Corynebacterium casei LMG S-19264T (=DSM 44701T), isolated from a smear-ripened cheese.</title>
        <authorList>
            <consortium name="US DOE Joint Genome Institute (JGI-PGF)"/>
            <person name="Walter F."/>
            <person name="Albersmeier A."/>
            <person name="Kalinowski J."/>
            <person name="Ruckert C."/>
        </authorList>
    </citation>
    <scope>NUCLEOTIDE SEQUENCE</scope>
    <source>
        <strain evidence="2">CGMCC 1.15762</strain>
    </source>
</reference>
<evidence type="ECO:0000256" key="1">
    <source>
        <dbReference type="SAM" id="MobiDB-lite"/>
    </source>
</evidence>
<keyword evidence="3" id="KW-1185">Reference proteome</keyword>